<keyword evidence="4" id="KW-1185">Reference proteome</keyword>
<comment type="caution">
    <text evidence="3">The sequence shown here is derived from an EMBL/GenBank/DDBJ whole genome shotgun (WGS) entry which is preliminary data.</text>
</comment>
<dbReference type="EMBL" id="BAAAUV010000008">
    <property type="protein sequence ID" value="GAA3215909.1"/>
    <property type="molecule type" value="Genomic_DNA"/>
</dbReference>
<protein>
    <submittedName>
        <fullName evidence="3">Uncharacterized protein</fullName>
    </submittedName>
</protein>
<evidence type="ECO:0000313" key="3">
    <source>
        <dbReference type="EMBL" id="GAA3215909.1"/>
    </source>
</evidence>
<evidence type="ECO:0000256" key="1">
    <source>
        <dbReference type="SAM" id="MobiDB-lite"/>
    </source>
</evidence>
<name>A0ABP6QAL9_9ACTN</name>
<dbReference type="Proteomes" id="UP001501237">
    <property type="component" value="Unassembled WGS sequence"/>
</dbReference>
<keyword evidence="2" id="KW-0812">Transmembrane</keyword>
<reference evidence="4" key="1">
    <citation type="journal article" date="2019" name="Int. J. Syst. Evol. Microbiol.">
        <title>The Global Catalogue of Microorganisms (GCM) 10K type strain sequencing project: providing services to taxonomists for standard genome sequencing and annotation.</title>
        <authorList>
            <consortium name="The Broad Institute Genomics Platform"/>
            <consortium name="The Broad Institute Genome Sequencing Center for Infectious Disease"/>
            <person name="Wu L."/>
            <person name="Ma J."/>
        </authorList>
    </citation>
    <scope>NUCLEOTIDE SEQUENCE [LARGE SCALE GENOMIC DNA]</scope>
    <source>
        <strain evidence="4">JCM 9377</strain>
    </source>
</reference>
<evidence type="ECO:0000256" key="2">
    <source>
        <dbReference type="SAM" id="Phobius"/>
    </source>
</evidence>
<accession>A0ABP6QAL9</accession>
<keyword evidence="2" id="KW-1133">Transmembrane helix</keyword>
<organism evidence="3 4">
    <name type="scientific">Actinocorallia longicatena</name>
    <dbReference type="NCBI Taxonomy" id="111803"/>
    <lineage>
        <taxon>Bacteria</taxon>
        <taxon>Bacillati</taxon>
        <taxon>Actinomycetota</taxon>
        <taxon>Actinomycetes</taxon>
        <taxon>Streptosporangiales</taxon>
        <taxon>Thermomonosporaceae</taxon>
        <taxon>Actinocorallia</taxon>
    </lineage>
</organism>
<sequence>MSLKSGSGPETRRVVGVVLGALMFDLAAACGGVVVAMLMDFRMVQAIVTSQVLAFVVAGIFVACRAEFDPPEDYGPSDEPGLQELSRYR</sequence>
<feature type="transmembrane region" description="Helical" evidence="2">
    <location>
        <begin position="44"/>
        <end position="64"/>
    </location>
</feature>
<gene>
    <name evidence="3" type="ORF">GCM10010468_37660</name>
</gene>
<proteinExistence type="predicted"/>
<feature type="region of interest" description="Disordered" evidence="1">
    <location>
        <begin position="68"/>
        <end position="89"/>
    </location>
</feature>
<feature type="transmembrane region" description="Helical" evidence="2">
    <location>
        <begin position="14"/>
        <end position="38"/>
    </location>
</feature>
<keyword evidence="2" id="KW-0472">Membrane</keyword>
<dbReference type="RefSeq" id="WP_344829753.1">
    <property type="nucleotide sequence ID" value="NZ_BAAAUV010000008.1"/>
</dbReference>
<evidence type="ECO:0000313" key="4">
    <source>
        <dbReference type="Proteomes" id="UP001501237"/>
    </source>
</evidence>